<dbReference type="PANTHER" id="PTHR36932:SF1">
    <property type="entry name" value="CAPSULAR POLYSACCHARIDE BIOSYNTHESIS PROTEIN"/>
    <property type="match status" value="1"/>
</dbReference>
<name>A0A1M4UTK8_9FLAO</name>
<accession>A0A1M4UTK8</accession>
<dbReference type="RefSeq" id="WP_073192547.1">
    <property type="nucleotide sequence ID" value="NZ_FQTW01000003.1"/>
</dbReference>
<keyword evidence="2" id="KW-1185">Reference proteome</keyword>
<dbReference type="PANTHER" id="PTHR36932">
    <property type="entry name" value="CAPSULAR POLYSACCHARIDE BIOSYNTHESIS PROTEIN"/>
    <property type="match status" value="1"/>
</dbReference>
<dbReference type="Gene3D" id="3.40.50.12780">
    <property type="entry name" value="N-terminal domain of ligase-like"/>
    <property type="match status" value="1"/>
</dbReference>
<evidence type="ECO:0000313" key="1">
    <source>
        <dbReference type="EMBL" id="SHE59930.1"/>
    </source>
</evidence>
<gene>
    <name evidence="1" type="ORF">SAMN05444278_10395</name>
</gene>
<proteinExistence type="predicted"/>
<dbReference type="STRING" id="1155689.SAMN05444278_10395"/>
<dbReference type="SUPFAM" id="SSF56801">
    <property type="entry name" value="Acetyl-CoA synthetase-like"/>
    <property type="match status" value="1"/>
</dbReference>
<dbReference type="GO" id="GO:0016874">
    <property type="term" value="F:ligase activity"/>
    <property type="evidence" value="ECO:0007669"/>
    <property type="project" value="UniProtKB-KW"/>
</dbReference>
<protein>
    <submittedName>
        <fullName evidence="1">Phenylacetate-CoA ligase</fullName>
    </submittedName>
</protein>
<keyword evidence="1" id="KW-0436">Ligase</keyword>
<reference evidence="1 2" key="1">
    <citation type="submission" date="2016-11" db="EMBL/GenBank/DDBJ databases">
        <authorList>
            <person name="Jaros S."/>
            <person name="Januszkiewicz K."/>
            <person name="Wedrychowicz H."/>
        </authorList>
    </citation>
    <scope>NUCLEOTIDE SEQUENCE [LARGE SCALE GENOMIC DNA]</scope>
    <source>
        <strain evidence="1 2">DSM 25661</strain>
    </source>
</reference>
<dbReference type="Proteomes" id="UP000184462">
    <property type="component" value="Unassembled WGS sequence"/>
</dbReference>
<dbReference type="EMBL" id="FQTW01000003">
    <property type="protein sequence ID" value="SHE59930.1"/>
    <property type="molecule type" value="Genomic_DNA"/>
</dbReference>
<evidence type="ECO:0000313" key="2">
    <source>
        <dbReference type="Proteomes" id="UP000184462"/>
    </source>
</evidence>
<sequence length="439" mass="50548">MNRFERVLSWQGFPISAAKTKLEQIKIALKSNAQDYTETSKWSIFNYHKSHNSHYRQLLNNQPISCWEDIPIMTKQDLQVSLEQRLSKDFSAKSVYVNKTSGSSGHPFIFAKDKAAHALTWAHIISLYQQHDIDMSQSYEARFYGIPKDFISNKKERLKDVFAHRFRFDIFDLSDDKLEDFLKEFKRKPFELINGYTSSIVMFAKFLQSKQISLKAVCPSLKACITTSEMLFDSDRKLLEDVLGVTIINEYGASELDVIAFENTEGEWQINNKTLLVEVVDDHHKVLPNGEEGHLVVTSLYNKAHPFIRYKIGDVGVISKKSTAEHQILKKLTGRTNQFAILPSGKRIPALSFYYVTKSVIEDSGDVKEIKVIQETEAEFKIEYVSENELTDRQKSKITKAIETYLEPNLKVSFKKFTTLERSKSGKLKQFISKLNQHA</sequence>
<dbReference type="AlphaFoldDB" id="A0A1M4UTK8"/>
<dbReference type="InterPro" id="IPR042099">
    <property type="entry name" value="ANL_N_sf"/>
</dbReference>
<organism evidence="1 2">
    <name type="scientific">Psychroflexus salarius</name>
    <dbReference type="NCBI Taxonomy" id="1155689"/>
    <lineage>
        <taxon>Bacteria</taxon>
        <taxon>Pseudomonadati</taxon>
        <taxon>Bacteroidota</taxon>
        <taxon>Flavobacteriia</taxon>
        <taxon>Flavobacteriales</taxon>
        <taxon>Flavobacteriaceae</taxon>
        <taxon>Psychroflexus</taxon>
    </lineage>
</organism>
<dbReference type="OrthoDB" id="580775at2"/>
<dbReference type="InterPro" id="IPR053158">
    <property type="entry name" value="CapK_Type1_Caps_Biosynth"/>
</dbReference>